<comment type="caution">
    <text evidence="1">Lacks conserved residue(s) required for the propagation of feature annotation.</text>
</comment>
<dbReference type="PANTHER" id="PTHR24044:SF420">
    <property type="entry name" value="DELTA AND NOTCH-LIKE EPIDERMAL GROWTH FACTOR-RELATED RECEPTOR ISOFORM X1"/>
    <property type="match status" value="1"/>
</dbReference>
<feature type="domain" description="EGF-like" evidence="4">
    <location>
        <begin position="190"/>
        <end position="228"/>
    </location>
</feature>
<reference evidence="5" key="1">
    <citation type="submission" date="2021-01" db="EMBL/GenBank/DDBJ databases">
        <authorList>
            <person name="Corre E."/>
            <person name="Pelletier E."/>
            <person name="Niang G."/>
            <person name="Scheremetjew M."/>
            <person name="Finn R."/>
            <person name="Kale V."/>
            <person name="Holt S."/>
            <person name="Cochrane G."/>
            <person name="Meng A."/>
            <person name="Brown T."/>
            <person name="Cohen L."/>
        </authorList>
    </citation>
    <scope>NUCLEOTIDE SEQUENCE</scope>
    <source>
        <strain evidence="5">CCMP147</strain>
    </source>
</reference>
<feature type="domain" description="EGF-like" evidence="4">
    <location>
        <begin position="116"/>
        <end position="158"/>
    </location>
</feature>
<protein>
    <recommendedName>
        <fullName evidence="4">EGF-like domain-containing protein</fullName>
    </recommendedName>
</protein>
<feature type="compositionally biased region" description="Basic and acidic residues" evidence="2">
    <location>
        <begin position="37"/>
        <end position="46"/>
    </location>
</feature>
<evidence type="ECO:0000256" key="1">
    <source>
        <dbReference type="PROSITE-ProRule" id="PRU00076"/>
    </source>
</evidence>
<dbReference type="SUPFAM" id="SSF57196">
    <property type="entry name" value="EGF/Laminin"/>
    <property type="match status" value="2"/>
</dbReference>
<feature type="disulfide bond" evidence="1">
    <location>
        <begin position="218"/>
        <end position="227"/>
    </location>
</feature>
<feature type="disulfide bond" evidence="1">
    <location>
        <begin position="199"/>
        <end position="216"/>
    </location>
</feature>
<name>A0A7R9ZCR5_9STRA</name>
<proteinExistence type="predicted"/>
<dbReference type="EMBL" id="HBED01034071">
    <property type="protein sequence ID" value="CAD8318299.1"/>
    <property type="molecule type" value="Transcribed_RNA"/>
</dbReference>
<accession>A0A7R9ZCR5</accession>
<keyword evidence="3" id="KW-0812">Transmembrane</keyword>
<evidence type="ECO:0000256" key="3">
    <source>
        <dbReference type="SAM" id="Phobius"/>
    </source>
</evidence>
<feature type="region of interest" description="Disordered" evidence="2">
    <location>
        <begin position="20"/>
        <end position="51"/>
    </location>
</feature>
<gene>
    <name evidence="5" type="ORF">TDUB1175_LOCUS17094</name>
</gene>
<dbReference type="Pfam" id="PF00008">
    <property type="entry name" value="EGF"/>
    <property type="match status" value="1"/>
</dbReference>
<dbReference type="Gene3D" id="2.10.25.10">
    <property type="entry name" value="Laminin"/>
    <property type="match status" value="2"/>
</dbReference>
<evidence type="ECO:0000313" key="5">
    <source>
        <dbReference type="EMBL" id="CAD8318299.1"/>
    </source>
</evidence>
<dbReference type="PANTHER" id="PTHR24044">
    <property type="entry name" value="NOTCH LIGAND FAMILY MEMBER"/>
    <property type="match status" value="1"/>
</dbReference>
<dbReference type="AlphaFoldDB" id="A0A7R9ZCR5"/>
<keyword evidence="3" id="KW-0472">Membrane</keyword>
<dbReference type="SMART" id="SM00181">
    <property type="entry name" value="EGF"/>
    <property type="match status" value="2"/>
</dbReference>
<dbReference type="PROSITE" id="PS01186">
    <property type="entry name" value="EGF_2"/>
    <property type="match status" value="2"/>
</dbReference>
<dbReference type="PROSITE" id="PS00022">
    <property type="entry name" value="EGF_1"/>
    <property type="match status" value="2"/>
</dbReference>
<organism evidence="5">
    <name type="scientific">Pseudictyota dubia</name>
    <dbReference type="NCBI Taxonomy" id="2749911"/>
    <lineage>
        <taxon>Eukaryota</taxon>
        <taxon>Sar</taxon>
        <taxon>Stramenopiles</taxon>
        <taxon>Ochrophyta</taxon>
        <taxon>Bacillariophyta</taxon>
        <taxon>Mediophyceae</taxon>
        <taxon>Biddulphiophycidae</taxon>
        <taxon>Eupodiscales</taxon>
        <taxon>Odontellaceae</taxon>
        <taxon>Pseudictyota</taxon>
    </lineage>
</organism>
<keyword evidence="1" id="KW-1015">Disulfide bond</keyword>
<evidence type="ECO:0000259" key="4">
    <source>
        <dbReference type="PROSITE" id="PS50026"/>
    </source>
</evidence>
<sequence length="421" mass="44831">MLLSKTSTLFELWLCGPDAKASTEEEESAGAKGTPNDNHEGQEHSPKHNRSSRVTFAAAAILAFAIAGGAVVVDRSPWTGTRGVVVPRELVADAPPTDPRESRDGQTPIASRVEMEEDPCIPSPCLNGGTCTVEASAEAADDPYRCQCAYGWEGLLCETRSTCDPSSEQITCVSSPCQNGGVLSFNEEDMTYSCLPSPCQNGGIVTFNEADWTYSCDCQPGWLGQHCNLSAGDCVEITIDDVDQAGIEAKDWCSEDDISEEEEGGGGRGCCLNIEGVPDADVCKGFFGILCKRACVSPYACYGAGREKLEPFSSQAGPSIGEQATPIEAEQGSCHGHRACAHKQGQVGERSCLGEFACYKSTGDIGKGSCTEFASCDYTTCNVPDNECSDHCECAYESLCDPSSCTYDYDEIDEVCMCNTP</sequence>
<dbReference type="PROSITE" id="PS50026">
    <property type="entry name" value="EGF_3"/>
    <property type="match status" value="2"/>
</dbReference>
<keyword evidence="3" id="KW-1133">Transmembrane helix</keyword>
<dbReference type="InterPro" id="IPR050906">
    <property type="entry name" value="Notch_signaling"/>
</dbReference>
<keyword evidence="1" id="KW-0245">EGF-like domain</keyword>
<feature type="disulfide bond" evidence="1">
    <location>
        <begin position="148"/>
        <end position="157"/>
    </location>
</feature>
<evidence type="ECO:0000256" key="2">
    <source>
        <dbReference type="SAM" id="MobiDB-lite"/>
    </source>
</evidence>
<feature type="transmembrane region" description="Helical" evidence="3">
    <location>
        <begin position="54"/>
        <end position="73"/>
    </location>
</feature>
<dbReference type="InterPro" id="IPR000742">
    <property type="entry name" value="EGF"/>
</dbReference>